<dbReference type="SMART" id="SM01078">
    <property type="entry name" value="CGGC"/>
    <property type="match status" value="1"/>
</dbReference>
<name>A0A1C6JJW2_9FIRM</name>
<reference evidence="2" key="1">
    <citation type="submission" date="2015-09" db="EMBL/GenBank/DDBJ databases">
        <authorList>
            <consortium name="Pathogen Informatics"/>
        </authorList>
    </citation>
    <scope>NUCLEOTIDE SEQUENCE</scope>
    <source>
        <strain evidence="2">2789STDY5834896</strain>
    </source>
</reference>
<gene>
    <name evidence="2" type="ORF">SAMEA3545359_02273</name>
</gene>
<protein>
    <submittedName>
        <fullName evidence="2">Predicted metal-binding protein</fullName>
    </submittedName>
</protein>
<organism evidence="2">
    <name type="scientific">uncultured Anaerotruncus sp</name>
    <dbReference type="NCBI Taxonomy" id="905011"/>
    <lineage>
        <taxon>Bacteria</taxon>
        <taxon>Bacillati</taxon>
        <taxon>Bacillota</taxon>
        <taxon>Clostridia</taxon>
        <taxon>Eubacteriales</taxon>
        <taxon>Oscillospiraceae</taxon>
        <taxon>Anaerotruncus</taxon>
        <taxon>environmental samples</taxon>
    </lineage>
</organism>
<dbReference type="EMBL" id="FMHG01000001">
    <property type="protein sequence ID" value="SCJ82337.1"/>
    <property type="molecule type" value="Genomic_DNA"/>
</dbReference>
<evidence type="ECO:0000259" key="1">
    <source>
        <dbReference type="SMART" id="SM01078"/>
    </source>
</evidence>
<dbReference type="AlphaFoldDB" id="A0A1C6JJW2"/>
<accession>A0A1C6JJW2</accession>
<feature type="domain" description="CGGC" evidence="1">
    <location>
        <begin position="2"/>
        <end position="109"/>
    </location>
</feature>
<dbReference type="InterPro" id="IPR014925">
    <property type="entry name" value="CGGC_dom"/>
</dbReference>
<sequence>MKVGLIRCMQTEDICGATVCLKAIKNKHGAFQGADEVELVNISTCGGCPGKKAVTRAENMVKCGCDTIVLSSCITKGSPLAFPCPNAEQMIYAIKKRVGDDIQVLTYSH</sequence>
<dbReference type="Pfam" id="PF08821">
    <property type="entry name" value="CGGC"/>
    <property type="match status" value="1"/>
</dbReference>
<proteinExistence type="predicted"/>
<evidence type="ECO:0000313" key="2">
    <source>
        <dbReference type="EMBL" id="SCJ82337.1"/>
    </source>
</evidence>